<dbReference type="SUPFAM" id="SSF52540">
    <property type="entry name" value="P-loop containing nucleoside triphosphate hydrolases"/>
    <property type="match status" value="1"/>
</dbReference>
<evidence type="ECO:0000259" key="8">
    <source>
        <dbReference type="PROSITE" id="PS51198"/>
    </source>
</evidence>
<gene>
    <name evidence="9" type="ORF">FHX40_1886</name>
</gene>
<dbReference type="AlphaFoldDB" id="A0A543IX86"/>
<dbReference type="PROSITE" id="PS51198">
    <property type="entry name" value="UVRD_HELICASE_ATP_BIND"/>
    <property type="match status" value="1"/>
</dbReference>
<dbReference type="GO" id="GO:0005829">
    <property type="term" value="C:cytosol"/>
    <property type="evidence" value="ECO:0007669"/>
    <property type="project" value="TreeGrafter"/>
</dbReference>
<evidence type="ECO:0000256" key="6">
    <source>
        <dbReference type="SAM" id="Coils"/>
    </source>
</evidence>
<protein>
    <submittedName>
        <fullName evidence="9">DNA helicase IV</fullName>
    </submittedName>
</protein>
<accession>A0A543IX86</accession>
<dbReference type="Proteomes" id="UP000319213">
    <property type="component" value="Unassembled WGS sequence"/>
</dbReference>
<evidence type="ECO:0000256" key="5">
    <source>
        <dbReference type="PROSITE-ProRule" id="PRU00560"/>
    </source>
</evidence>
<keyword evidence="3 5" id="KW-0347">Helicase</keyword>
<evidence type="ECO:0000256" key="3">
    <source>
        <dbReference type="ARBA" id="ARBA00022806"/>
    </source>
</evidence>
<dbReference type="Gene3D" id="3.40.50.300">
    <property type="entry name" value="P-loop containing nucleotide triphosphate hydrolases"/>
    <property type="match status" value="3"/>
</dbReference>
<dbReference type="GO" id="GO:0000725">
    <property type="term" value="P:recombinational repair"/>
    <property type="evidence" value="ECO:0007669"/>
    <property type="project" value="TreeGrafter"/>
</dbReference>
<dbReference type="RefSeq" id="WP_142259250.1">
    <property type="nucleotide sequence ID" value="NZ_BMPV01000007.1"/>
</dbReference>
<evidence type="ECO:0000256" key="1">
    <source>
        <dbReference type="ARBA" id="ARBA00022741"/>
    </source>
</evidence>
<dbReference type="GO" id="GO:0005524">
    <property type="term" value="F:ATP binding"/>
    <property type="evidence" value="ECO:0007669"/>
    <property type="project" value="UniProtKB-UniRule"/>
</dbReference>
<organism evidence="9 10">
    <name type="scientific">Thermopolyspora flexuosa</name>
    <dbReference type="NCBI Taxonomy" id="103836"/>
    <lineage>
        <taxon>Bacteria</taxon>
        <taxon>Bacillati</taxon>
        <taxon>Actinomycetota</taxon>
        <taxon>Actinomycetes</taxon>
        <taxon>Streptosporangiales</taxon>
        <taxon>Streptosporangiaceae</taxon>
        <taxon>Thermopolyspora</taxon>
    </lineage>
</organism>
<comment type="caution">
    <text evidence="9">The sequence shown here is derived from an EMBL/GenBank/DDBJ whole genome shotgun (WGS) entry which is preliminary data.</text>
</comment>
<feature type="binding site" evidence="5">
    <location>
        <begin position="202"/>
        <end position="209"/>
    </location>
    <ligand>
        <name>ATP</name>
        <dbReference type="ChEBI" id="CHEBI:30616"/>
    </ligand>
</feature>
<evidence type="ECO:0000313" key="9">
    <source>
        <dbReference type="EMBL" id="TQM75185.1"/>
    </source>
</evidence>
<dbReference type="InterPro" id="IPR027417">
    <property type="entry name" value="P-loop_NTPase"/>
</dbReference>
<evidence type="ECO:0000256" key="2">
    <source>
        <dbReference type="ARBA" id="ARBA00022801"/>
    </source>
</evidence>
<keyword evidence="1 5" id="KW-0547">Nucleotide-binding</keyword>
<sequence length="822" mass="88814">MVNSEIAREQAYVGRLYRRVDELRDEAERRLATVLREHGETEQSLVEREAAFAGYAMRVARLEAAEHGLCFGRLDMRDGRRRYIGRIGISAGPGAGDDDEPLLLDWRAPAARPFYVATAAAPEGVRRRRHIALRGRRVVAIDDEILDRDAVDAEEGLVGEAALLAAVNAARTGRMRDIVETIQAEQDEIIRADAGGVLVVQGGPGTGKTAVALHRAAYLLYTHPHLAARGVLVVGPNSAFLRYIAQVLPGLGETSVLLTTVGAMFPGVVADRGEPPETAEIKGRAVMAEVIAAAVRDRQAPPRGDIEIPYGEGVLRLAERDYLRLAERVRARHATHNDAGRVFQRAVVDLLARQVAERLESVVLDENGEPLDGGDPGGVLTEADRRALVAAGYPTALLDLEVGLSGDRATENQGPLLDETDLAEIRRELAADPGVRAVLRDLWPILTPQRLLSDLYADPGRLAAAAPMLTERERGLLRREPGGGWSTADVPLLDEAAELLGEARRTGRTREEIERAKEIAYAQGVLDVLVGSRSSDLNEGEEAEILIATDVIDAHRLADRHRMADLRTLAERAAGDRTWTFGHVVVDEAQELSQMAWRMLMRRCPTRSMTIVGDVAQTGDAAGTTSWARVLEPHVGDRWRLARLTVNYRTPAEIMTAATRALAASATGADPDLEAEAPRSVRRTGVPPWRISTTPEELPRMLASCAAFELATLEEGRLAVIVPDARRDELGKAVAAAVPDASYGDDPDLESPLVVLGVRQAKGLEFDSVLIADPAGILAANPRGRNDLYVAMTRATQRLGVIHAGPAPEPIAAAIPGPDEEG</sequence>
<dbReference type="GO" id="GO:0043138">
    <property type="term" value="F:3'-5' DNA helicase activity"/>
    <property type="evidence" value="ECO:0007669"/>
    <property type="project" value="TreeGrafter"/>
</dbReference>
<dbReference type="GO" id="GO:0003677">
    <property type="term" value="F:DNA binding"/>
    <property type="evidence" value="ECO:0007669"/>
    <property type="project" value="InterPro"/>
</dbReference>
<dbReference type="PANTHER" id="PTHR11070">
    <property type="entry name" value="UVRD / RECB / PCRA DNA HELICASE FAMILY MEMBER"/>
    <property type="match status" value="1"/>
</dbReference>
<feature type="domain" description="UvrD-like helicase ATP-binding" evidence="8">
    <location>
        <begin position="181"/>
        <end position="651"/>
    </location>
</feature>
<dbReference type="EMBL" id="VFPQ01000001">
    <property type="protein sequence ID" value="TQM75185.1"/>
    <property type="molecule type" value="Genomic_DNA"/>
</dbReference>
<dbReference type="OrthoDB" id="9787585at2"/>
<dbReference type="InterPro" id="IPR000212">
    <property type="entry name" value="DNA_helicase_UvrD/REP"/>
</dbReference>
<reference evidence="9 10" key="1">
    <citation type="submission" date="2019-06" db="EMBL/GenBank/DDBJ databases">
        <title>Sequencing the genomes of 1000 actinobacteria strains.</title>
        <authorList>
            <person name="Klenk H.-P."/>
        </authorList>
    </citation>
    <scope>NUCLEOTIDE SEQUENCE [LARGE SCALE GENOMIC DNA]</scope>
    <source>
        <strain evidence="9 10">DSM 43186</strain>
    </source>
</reference>
<keyword evidence="4 5" id="KW-0067">ATP-binding</keyword>
<feature type="region of interest" description="Disordered" evidence="7">
    <location>
        <begin position="668"/>
        <end position="692"/>
    </location>
</feature>
<keyword evidence="2 5" id="KW-0378">Hydrolase</keyword>
<dbReference type="PANTHER" id="PTHR11070:SF45">
    <property type="entry name" value="DNA 3'-5' HELICASE"/>
    <property type="match status" value="1"/>
</dbReference>
<dbReference type="InterPro" id="IPR014016">
    <property type="entry name" value="UvrD-like_ATP-bd"/>
</dbReference>
<keyword evidence="10" id="KW-1185">Reference proteome</keyword>
<evidence type="ECO:0000313" key="10">
    <source>
        <dbReference type="Proteomes" id="UP000319213"/>
    </source>
</evidence>
<dbReference type="GO" id="GO:0016787">
    <property type="term" value="F:hydrolase activity"/>
    <property type="evidence" value="ECO:0007669"/>
    <property type="project" value="UniProtKB-UniRule"/>
</dbReference>
<keyword evidence="6" id="KW-0175">Coiled coil</keyword>
<dbReference type="Pfam" id="PF13538">
    <property type="entry name" value="UvrD_C_2"/>
    <property type="match status" value="1"/>
</dbReference>
<evidence type="ECO:0000256" key="7">
    <source>
        <dbReference type="SAM" id="MobiDB-lite"/>
    </source>
</evidence>
<proteinExistence type="predicted"/>
<name>A0A543IX86_9ACTN</name>
<feature type="coiled-coil region" evidence="6">
    <location>
        <begin position="17"/>
        <end position="44"/>
    </location>
</feature>
<evidence type="ECO:0000256" key="4">
    <source>
        <dbReference type="ARBA" id="ARBA00022840"/>
    </source>
</evidence>
<dbReference type="InterPro" id="IPR027785">
    <property type="entry name" value="UvrD-like_helicase_C"/>
</dbReference>